<organism evidence="2 3">
    <name type="scientific">Corynebacterium poyangense</name>
    <dbReference type="NCBI Taxonomy" id="2684405"/>
    <lineage>
        <taxon>Bacteria</taxon>
        <taxon>Bacillati</taxon>
        <taxon>Actinomycetota</taxon>
        <taxon>Actinomycetes</taxon>
        <taxon>Mycobacteriales</taxon>
        <taxon>Corynebacteriaceae</taxon>
        <taxon>Corynebacterium</taxon>
    </lineage>
</organism>
<dbReference type="EMBL" id="CP046884">
    <property type="protein sequence ID" value="QNQ91527.1"/>
    <property type="molecule type" value="Genomic_DNA"/>
</dbReference>
<gene>
    <name evidence="2" type="ORF">GP475_10840</name>
</gene>
<dbReference type="PANTHER" id="PTHR30055:SF237">
    <property type="entry name" value="TRANSCRIPTIONAL REPRESSOR MCE3R"/>
    <property type="match status" value="1"/>
</dbReference>
<dbReference type="GO" id="GO:0003700">
    <property type="term" value="F:DNA-binding transcription factor activity"/>
    <property type="evidence" value="ECO:0007669"/>
    <property type="project" value="TreeGrafter"/>
</dbReference>
<dbReference type="InterPro" id="IPR009057">
    <property type="entry name" value="Homeodomain-like_sf"/>
</dbReference>
<reference evidence="2 3" key="1">
    <citation type="submission" date="2019-12" db="EMBL/GenBank/DDBJ databases">
        <title>Corynebacterium sp. nov., isolated from feces of the Anser Albifrons in China.</title>
        <authorList>
            <person name="Liu Q."/>
        </authorList>
    </citation>
    <scope>NUCLEOTIDE SEQUENCE [LARGE SCALE GENOMIC DNA]</scope>
    <source>
        <strain evidence="2 3">4H37-19</strain>
    </source>
</reference>
<name>A0A7H0SSK2_9CORY</name>
<evidence type="ECO:0000313" key="3">
    <source>
        <dbReference type="Proteomes" id="UP000516320"/>
    </source>
</evidence>
<proteinExistence type="predicted"/>
<dbReference type="PRINTS" id="PR00455">
    <property type="entry name" value="HTHTETR"/>
</dbReference>
<sequence>MRNYEDGLWRQFPPLDLHPILAATLQRIHEVGYHATTVRMIAKDVGCTVPALYYHYQNKQAMLVALLDYSMTEAEGRIAAAVKEAGDSAMERLSAAVMATSLYMAYYRELAILDSETRALEPENREKYMIRRDRFEGVFREIIHHGRERGDFATPYPVECARAILAMCQGIGRWFHWGGPDSPEDIAHEYVHLALRMAQVRS</sequence>
<keyword evidence="1" id="KW-0238">DNA-binding</keyword>
<keyword evidence="3" id="KW-1185">Reference proteome</keyword>
<dbReference type="Pfam" id="PF17932">
    <property type="entry name" value="TetR_C_24"/>
    <property type="match status" value="1"/>
</dbReference>
<dbReference type="InterPro" id="IPR001647">
    <property type="entry name" value="HTH_TetR"/>
</dbReference>
<evidence type="ECO:0000313" key="2">
    <source>
        <dbReference type="EMBL" id="QNQ91527.1"/>
    </source>
</evidence>
<dbReference type="SUPFAM" id="SSF46689">
    <property type="entry name" value="Homeodomain-like"/>
    <property type="match status" value="1"/>
</dbReference>
<dbReference type="Proteomes" id="UP000516320">
    <property type="component" value="Chromosome"/>
</dbReference>
<protein>
    <submittedName>
        <fullName evidence="2">TetR family transcriptional regulator</fullName>
    </submittedName>
</protein>
<dbReference type="GO" id="GO:0000976">
    <property type="term" value="F:transcription cis-regulatory region binding"/>
    <property type="evidence" value="ECO:0007669"/>
    <property type="project" value="TreeGrafter"/>
</dbReference>
<dbReference type="InterPro" id="IPR050109">
    <property type="entry name" value="HTH-type_TetR-like_transc_reg"/>
</dbReference>
<accession>A0A7H0SSK2</accession>
<dbReference type="SUPFAM" id="SSF48498">
    <property type="entry name" value="Tetracyclin repressor-like, C-terminal domain"/>
    <property type="match status" value="1"/>
</dbReference>
<dbReference type="PANTHER" id="PTHR30055">
    <property type="entry name" value="HTH-TYPE TRANSCRIPTIONAL REGULATOR RUTR"/>
    <property type="match status" value="1"/>
</dbReference>
<evidence type="ECO:0000256" key="1">
    <source>
        <dbReference type="ARBA" id="ARBA00023125"/>
    </source>
</evidence>
<dbReference type="KEGG" id="cpoy:GP475_10840"/>
<dbReference type="Pfam" id="PF00440">
    <property type="entry name" value="TetR_N"/>
    <property type="match status" value="1"/>
</dbReference>
<dbReference type="AlphaFoldDB" id="A0A7H0SSK2"/>
<dbReference type="InterPro" id="IPR036271">
    <property type="entry name" value="Tet_transcr_reg_TetR-rel_C_sf"/>
</dbReference>
<dbReference type="InterPro" id="IPR041490">
    <property type="entry name" value="KstR2_TetR_C"/>
</dbReference>
<dbReference type="Gene3D" id="1.10.357.10">
    <property type="entry name" value="Tetracycline Repressor, domain 2"/>
    <property type="match status" value="1"/>
</dbReference>
<dbReference type="PROSITE" id="PS50977">
    <property type="entry name" value="HTH_TETR_2"/>
    <property type="match status" value="1"/>
</dbReference>